<proteinExistence type="predicted"/>
<dbReference type="KEGG" id="lez:GLE_4550"/>
<accession>A0A0S2DN94</accession>
<dbReference type="Proteomes" id="UP000061569">
    <property type="component" value="Chromosome"/>
</dbReference>
<reference evidence="1 2" key="1">
    <citation type="submission" date="2015-11" db="EMBL/GenBank/DDBJ databases">
        <title>Genome sequences of Lysobacter enzymogenes strain C3 and Lysobacter antibioticus ATCC 29479.</title>
        <authorList>
            <person name="Kobayashi D.Y."/>
        </authorList>
    </citation>
    <scope>NUCLEOTIDE SEQUENCE [LARGE SCALE GENOMIC DNA]</scope>
    <source>
        <strain evidence="1 2">C3</strain>
    </source>
</reference>
<dbReference type="Pfam" id="PF04338">
    <property type="entry name" value="DUF481"/>
    <property type="match status" value="1"/>
</dbReference>
<gene>
    <name evidence="1" type="ORF">GLE_4550</name>
</gene>
<evidence type="ECO:0000313" key="2">
    <source>
        <dbReference type="Proteomes" id="UP000061569"/>
    </source>
</evidence>
<dbReference type="EMBL" id="CP013140">
    <property type="protein sequence ID" value="ALN59891.1"/>
    <property type="molecule type" value="Genomic_DNA"/>
</dbReference>
<dbReference type="OrthoDB" id="6057796at2"/>
<dbReference type="InterPro" id="IPR007433">
    <property type="entry name" value="DUF481"/>
</dbReference>
<dbReference type="RefSeq" id="WP_057949140.1">
    <property type="nucleotide sequence ID" value="NZ_CP067396.1"/>
</dbReference>
<protein>
    <submittedName>
        <fullName evidence="1">Uncharacterized protein</fullName>
    </submittedName>
</protein>
<sequence>MLGRLHDRFQTMLGAIGLALLGAPLVTLPNPAFGGDPTLIAIASDPAQMRLYCFSTRCGDEEWRVAMAPKQRLPDIDPAELPPLRPNVFLPGQQRVGIGGVSAPASSRESRAMYSNDHRIGARYGVQAMRDGPTQIGLSFGAGYRLAPLYDDGINRTGAVFRGELNLGQRLTDRARWTQRVQVESGRGDTFVKQSVRLDVDLYPNWKLETDFAIRHDNKGGGGTDSAESSIELIRRF</sequence>
<name>A0A0S2DN94_LYSEN</name>
<evidence type="ECO:0000313" key="1">
    <source>
        <dbReference type="EMBL" id="ALN59891.1"/>
    </source>
</evidence>
<dbReference type="PATRIC" id="fig|69.6.peg.4486"/>
<dbReference type="AlphaFoldDB" id="A0A0S2DN94"/>
<dbReference type="STRING" id="69.GLE_4550"/>
<organism evidence="1 2">
    <name type="scientific">Lysobacter enzymogenes</name>
    <dbReference type="NCBI Taxonomy" id="69"/>
    <lineage>
        <taxon>Bacteria</taxon>
        <taxon>Pseudomonadati</taxon>
        <taxon>Pseudomonadota</taxon>
        <taxon>Gammaproteobacteria</taxon>
        <taxon>Lysobacterales</taxon>
        <taxon>Lysobacteraceae</taxon>
        <taxon>Lysobacter</taxon>
    </lineage>
</organism>